<dbReference type="AlphaFoldDB" id="A0A7J7DS17"/>
<keyword evidence="7" id="KW-1185">Reference proteome</keyword>
<evidence type="ECO:0000256" key="4">
    <source>
        <dbReference type="SAM" id="MobiDB-lite"/>
    </source>
</evidence>
<evidence type="ECO:0000256" key="3">
    <source>
        <dbReference type="ARBA" id="ARBA00022833"/>
    </source>
</evidence>
<dbReference type="PANTHER" id="PTHR21402:SF10">
    <property type="entry name" value="U11_U12 SMALL NUCLEAR RIBONUCLEOPROTEIN 48 KDA PROTEIN"/>
    <property type="match status" value="1"/>
</dbReference>
<gene>
    <name evidence="6" type="ORF">HS088_TW04G01165</name>
</gene>
<feature type="region of interest" description="Disordered" evidence="4">
    <location>
        <begin position="11"/>
        <end position="40"/>
    </location>
</feature>
<proteinExistence type="predicted"/>
<dbReference type="PANTHER" id="PTHR21402">
    <property type="entry name" value="GAMETOCYTE SPECIFIC FACTOR 1-RELATED"/>
    <property type="match status" value="1"/>
</dbReference>
<evidence type="ECO:0000313" key="7">
    <source>
        <dbReference type="Proteomes" id="UP000593562"/>
    </source>
</evidence>
<keyword evidence="1" id="KW-0479">Metal-binding</keyword>
<dbReference type="InParanoid" id="A0A7J7DS17"/>
<dbReference type="InterPro" id="IPR022776">
    <property type="entry name" value="TRM13/UPF0224_CHHC_Znf_dom"/>
</dbReference>
<feature type="compositionally biased region" description="Basic residues" evidence="4">
    <location>
        <begin position="709"/>
        <end position="722"/>
    </location>
</feature>
<keyword evidence="6" id="KW-0687">Ribonucleoprotein</keyword>
<reference evidence="6 7" key="1">
    <citation type="journal article" date="2020" name="Nat. Commun.">
        <title>Genome of Tripterygium wilfordii and identification of cytochrome P450 involved in triptolide biosynthesis.</title>
        <authorList>
            <person name="Tu L."/>
            <person name="Su P."/>
            <person name="Zhang Z."/>
            <person name="Gao L."/>
            <person name="Wang J."/>
            <person name="Hu T."/>
            <person name="Zhou J."/>
            <person name="Zhang Y."/>
            <person name="Zhao Y."/>
            <person name="Liu Y."/>
            <person name="Song Y."/>
            <person name="Tong Y."/>
            <person name="Lu Y."/>
            <person name="Yang J."/>
            <person name="Xu C."/>
            <person name="Jia M."/>
            <person name="Peters R.J."/>
            <person name="Huang L."/>
            <person name="Gao W."/>
        </authorList>
    </citation>
    <scope>NUCLEOTIDE SEQUENCE [LARGE SCALE GENOMIC DNA]</scope>
    <source>
        <strain evidence="7">cv. XIE 37</strain>
        <tissue evidence="6">Leaf</tissue>
    </source>
</reference>
<dbReference type="Pfam" id="PF05253">
    <property type="entry name" value="zf-U11-48K"/>
    <property type="match status" value="1"/>
</dbReference>
<dbReference type="InterPro" id="IPR051591">
    <property type="entry name" value="UPF0224_FAM112_RNA_Proc"/>
</dbReference>
<evidence type="ECO:0000259" key="5">
    <source>
        <dbReference type="PROSITE" id="PS51800"/>
    </source>
</evidence>
<feature type="compositionally biased region" description="Basic and acidic residues" evidence="4">
    <location>
        <begin position="636"/>
        <end position="686"/>
    </location>
</feature>
<feature type="compositionally biased region" description="Low complexity" evidence="4">
    <location>
        <begin position="23"/>
        <end position="37"/>
    </location>
</feature>
<dbReference type="OrthoDB" id="69229at2759"/>
<feature type="compositionally biased region" description="Basic and acidic residues" evidence="4">
    <location>
        <begin position="756"/>
        <end position="769"/>
    </location>
</feature>
<sequence>MHPFSHYQSFTLPHQAPVPSPNPNFSSSQNPTSPNFNVSFNSQKPPILDLSATLSSLTSLISQSRQTLDSLSTLLPLPPKPDHVPCPFNPHHLMPPESLFLHSLRCPFSPIPPITDDVLDSLHYPKTLNSHDRVPFTQELPDPCAELCFSLDDYYGNFGSNFFYKDCPAVVNSLDLDDSKRMLTLPGVLLKECANFVVRDGRGEVEVQFSERLEFKVLPSEFWTIRVEVEGWGGNYPIEYSYSVACAILGSKIVKNSNLTKWIIANSPRYGVVIDVHLRDHVYVLFRLCLKAIVKEAFSLEELVLNRVSDEQTVVGDTKRRVSLKCPILVQVLMWFASQLSVLYGEVNGRCFAINIFKQFLLEAAPQVLLIPLEETSTHSSINNELCVNTIHAKDVRFEEPVERRMGVEIGKLVGKHVDCEVIFVSQVAAAVAAVLERSLLEQKIKGSQVSQQFTRYQRMAEHAYVSSKADEERKKRSDYRPIIDHDGLPRQRSSNQDSNKFKTKEELLAEERDYKRRRMSYRGKKVKRTTLQVMRDIIEEYMEGIQEAGGIGYYEKRTKEKGALLGSPSGQHFVLDADGQKSMNADSLEATRGIPDKYVGQSSSNFNGHGRTNRGRHGSSGSLEDKRSTGRNKHRGEYDSESPERYRSRERSSQRIHDRVLDDVEVTRTKPHEMKRSSGKSDGHDFLSNYHDSNHTDRFTVGKDDHKLKSKSKRERSKYGHHISDSVVRSAFRDRYDPSESHDHHISDSVVKSAFGDRYDPSESHDKY</sequence>
<feature type="domain" description="CHHC U11-48K-type" evidence="5">
    <location>
        <begin position="83"/>
        <end position="110"/>
    </location>
</feature>
<feature type="compositionally biased region" description="Basic and acidic residues" evidence="4">
    <location>
        <begin position="693"/>
        <end position="708"/>
    </location>
</feature>
<organism evidence="6 7">
    <name type="scientific">Tripterygium wilfordii</name>
    <name type="common">Thunder God vine</name>
    <dbReference type="NCBI Taxonomy" id="458696"/>
    <lineage>
        <taxon>Eukaryota</taxon>
        <taxon>Viridiplantae</taxon>
        <taxon>Streptophyta</taxon>
        <taxon>Embryophyta</taxon>
        <taxon>Tracheophyta</taxon>
        <taxon>Spermatophyta</taxon>
        <taxon>Magnoliopsida</taxon>
        <taxon>eudicotyledons</taxon>
        <taxon>Gunneridae</taxon>
        <taxon>Pentapetalae</taxon>
        <taxon>rosids</taxon>
        <taxon>fabids</taxon>
        <taxon>Celastrales</taxon>
        <taxon>Celastraceae</taxon>
        <taxon>Tripterygium</taxon>
    </lineage>
</organism>
<evidence type="ECO:0000313" key="6">
    <source>
        <dbReference type="EMBL" id="KAF5749202.1"/>
    </source>
</evidence>
<feature type="region of interest" description="Disordered" evidence="4">
    <location>
        <begin position="465"/>
        <end position="506"/>
    </location>
</feature>
<feature type="region of interest" description="Disordered" evidence="4">
    <location>
        <begin position="595"/>
        <end position="769"/>
    </location>
</feature>
<dbReference type="PROSITE" id="PS51800">
    <property type="entry name" value="ZF_CHHC_U11_48K"/>
    <property type="match status" value="1"/>
</dbReference>
<name>A0A7J7DS17_TRIWF</name>
<dbReference type="EMBL" id="JAAARO010000004">
    <property type="protein sequence ID" value="KAF5749202.1"/>
    <property type="molecule type" value="Genomic_DNA"/>
</dbReference>
<dbReference type="FunCoup" id="A0A7J7DS17">
    <property type="interactions" value="2985"/>
</dbReference>
<protein>
    <submittedName>
        <fullName evidence="6">U11/U12 small nuclear ribonucleoprotein 48 kDa protein isoform X1</fullName>
    </submittedName>
</protein>
<dbReference type="Proteomes" id="UP000593562">
    <property type="component" value="Unassembled WGS sequence"/>
</dbReference>
<dbReference type="GO" id="GO:0008270">
    <property type="term" value="F:zinc ion binding"/>
    <property type="evidence" value="ECO:0007669"/>
    <property type="project" value="UniProtKB-KW"/>
</dbReference>
<evidence type="ECO:0000256" key="1">
    <source>
        <dbReference type="ARBA" id="ARBA00022723"/>
    </source>
</evidence>
<evidence type="ECO:0000256" key="2">
    <source>
        <dbReference type="ARBA" id="ARBA00022771"/>
    </source>
</evidence>
<keyword evidence="2" id="KW-0863">Zinc-finger</keyword>
<accession>A0A7J7DS17</accession>
<comment type="caution">
    <text evidence="6">The sequence shown here is derived from an EMBL/GenBank/DDBJ whole genome shotgun (WGS) entry which is preliminary data.</text>
</comment>
<dbReference type="GO" id="GO:1990904">
    <property type="term" value="C:ribonucleoprotein complex"/>
    <property type="evidence" value="ECO:0007669"/>
    <property type="project" value="UniProtKB-KW"/>
</dbReference>
<keyword evidence="3" id="KW-0862">Zinc</keyword>
<feature type="compositionally biased region" description="Basic and acidic residues" evidence="4">
    <location>
        <begin position="469"/>
        <end position="490"/>
    </location>
</feature>
<feature type="compositionally biased region" description="Basic and acidic residues" evidence="4">
    <location>
        <begin position="732"/>
        <end position="748"/>
    </location>
</feature>